<dbReference type="PATRIC" id="fig|931277.6.peg.3012"/>
<name>M0LZM3_HALMO</name>
<keyword evidence="3" id="KW-1185">Reference proteome</keyword>
<dbReference type="InterPro" id="IPR036188">
    <property type="entry name" value="FAD/NAD-bd_sf"/>
</dbReference>
<gene>
    <name evidence="2" type="ORF">C448_15326</name>
</gene>
<dbReference type="EMBL" id="AOMC01000166">
    <property type="protein sequence ID" value="EMA38891.1"/>
    <property type="molecule type" value="Genomic_DNA"/>
</dbReference>
<organism evidence="2 3">
    <name type="scientific">Halococcus morrhuae DSM 1307</name>
    <dbReference type="NCBI Taxonomy" id="931277"/>
    <lineage>
        <taxon>Archaea</taxon>
        <taxon>Methanobacteriati</taxon>
        <taxon>Methanobacteriota</taxon>
        <taxon>Stenosarchaea group</taxon>
        <taxon>Halobacteria</taxon>
        <taxon>Halobacteriales</taxon>
        <taxon>Halococcaceae</taxon>
        <taxon>Halococcus</taxon>
    </lineage>
</organism>
<comment type="caution">
    <text evidence="2">The sequence shown here is derived from an EMBL/GenBank/DDBJ whole genome shotgun (WGS) entry which is preliminary data.</text>
</comment>
<dbReference type="GO" id="GO:0016491">
    <property type="term" value="F:oxidoreductase activity"/>
    <property type="evidence" value="ECO:0007669"/>
    <property type="project" value="InterPro"/>
</dbReference>
<dbReference type="Proteomes" id="UP000011568">
    <property type="component" value="Unassembled WGS sequence"/>
</dbReference>
<evidence type="ECO:0000313" key="3">
    <source>
        <dbReference type="Proteomes" id="UP000011568"/>
    </source>
</evidence>
<proteinExistence type="predicted"/>
<feature type="domain" description="Amine oxidase" evidence="1">
    <location>
        <begin position="4"/>
        <end position="219"/>
    </location>
</feature>
<dbReference type="AlphaFoldDB" id="M0LZM3"/>
<dbReference type="Pfam" id="PF01593">
    <property type="entry name" value="Amino_oxidase"/>
    <property type="match status" value="1"/>
</dbReference>
<protein>
    <recommendedName>
        <fullName evidence="1">Amine oxidase domain-containing protein</fullName>
    </recommendedName>
</protein>
<dbReference type="InterPro" id="IPR002937">
    <property type="entry name" value="Amino_oxidase"/>
</dbReference>
<dbReference type="SUPFAM" id="SSF51905">
    <property type="entry name" value="FAD/NAD(P)-binding domain"/>
    <property type="match status" value="1"/>
</dbReference>
<feature type="non-terminal residue" evidence="2">
    <location>
        <position position="1"/>
    </location>
</feature>
<sequence>AVGRENIETGTRVTDLDTTGGEVESLTVATDGETETHAVDEVVVAAMPNVLEDLTGYTCEIDFQGTVCSVISLSESLMDTYWLNIADEAPFGALIEHTNFVPAARYGGEHLLYAVSYVQDSEEELWRMSDEAVEATWLSGIEDLFPDFDRSSVNWIETARNPRTAPVYERGYLDMVIPYDLASEVADGVYYAGMASRAQYPERSLNGGIRAGFACADRIAEKDELEQRQAATAVGDGGQRD</sequence>
<accession>M0LZM3</accession>
<reference evidence="2 3" key="1">
    <citation type="journal article" date="2014" name="PLoS Genet.">
        <title>Phylogenetically driven sequencing of extremely halophilic archaea reveals strategies for static and dynamic osmo-response.</title>
        <authorList>
            <person name="Becker E.A."/>
            <person name="Seitzer P.M."/>
            <person name="Tritt A."/>
            <person name="Larsen D."/>
            <person name="Krusor M."/>
            <person name="Yao A.I."/>
            <person name="Wu D."/>
            <person name="Madern D."/>
            <person name="Eisen J.A."/>
            <person name="Darling A.E."/>
            <person name="Facciotti M.T."/>
        </authorList>
    </citation>
    <scope>NUCLEOTIDE SEQUENCE [LARGE SCALE GENOMIC DNA]</scope>
    <source>
        <strain evidence="2 3">DSM 1307</strain>
    </source>
</reference>
<evidence type="ECO:0000259" key="1">
    <source>
        <dbReference type="Pfam" id="PF01593"/>
    </source>
</evidence>
<dbReference type="eggNOG" id="arCOG01522">
    <property type="taxonomic scope" value="Archaea"/>
</dbReference>
<dbReference type="RefSeq" id="WP_004056033.1">
    <property type="nucleotide sequence ID" value="NZ_AOMC01000166.1"/>
</dbReference>
<evidence type="ECO:0000313" key="2">
    <source>
        <dbReference type="EMBL" id="EMA38891.1"/>
    </source>
</evidence>